<feature type="compositionally biased region" description="Gly residues" evidence="1">
    <location>
        <begin position="71"/>
        <end position="84"/>
    </location>
</feature>
<gene>
    <name evidence="3" type="ORF">IscW_ISCW004022</name>
</gene>
<feature type="region of interest" description="Disordered" evidence="1">
    <location>
        <begin position="156"/>
        <end position="213"/>
    </location>
</feature>
<feature type="compositionally biased region" description="Basic and acidic residues" evidence="1">
    <location>
        <begin position="162"/>
        <end position="193"/>
    </location>
</feature>
<evidence type="ECO:0000313" key="4">
    <source>
        <dbReference type="EnsemblMetazoa" id="ISCW004022-PA"/>
    </source>
</evidence>
<keyword evidence="2" id="KW-0732">Signal</keyword>
<dbReference type="VEuPathDB" id="VectorBase:ISCW004022"/>
<dbReference type="EMBL" id="DS718559">
    <property type="protein sequence ID" value="EEC06372.1"/>
    <property type="molecule type" value="Genomic_DNA"/>
</dbReference>
<evidence type="ECO:0000313" key="3">
    <source>
        <dbReference type="EMBL" id="EEC06372.1"/>
    </source>
</evidence>
<dbReference type="AlphaFoldDB" id="B7PIF0"/>
<feature type="signal peptide" evidence="2">
    <location>
        <begin position="1"/>
        <end position="16"/>
    </location>
</feature>
<feature type="region of interest" description="Disordered" evidence="1">
    <location>
        <begin position="46"/>
        <end position="92"/>
    </location>
</feature>
<organism>
    <name type="scientific">Ixodes scapularis</name>
    <name type="common">Black-legged tick</name>
    <name type="synonym">Deer tick</name>
    <dbReference type="NCBI Taxonomy" id="6945"/>
    <lineage>
        <taxon>Eukaryota</taxon>
        <taxon>Metazoa</taxon>
        <taxon>Ecdysozoa</taxon>
        <taxon>Arthropoda</taxon>
        <taxon>Chelicerata</taxon>
        <taxon>Arachnida</taxon>
        <taxon>Acari</taxon>
        <taxon>Parasitiformes</taxon>
        <taxon>Ixodida</taxon>
        <taxon>Ixodoidea</taxon>
        <taxon>Ixodidae</taxon>
        <taxon>Ixodinae</taxon>
        <taxon>Ixodes</taxon>
    </lineage>
</organism>
<accession>B7PIF0</accession>
<evidence type="ECO:0000313" key="5">
    <source>
        <dbReference type="Proteomes" id="UP000001555"/>
    </source>
</evidence>
<name>B7PIF0_IXOSC</name>
<dbReference type="EMBL" id="ABJB010338210">
    <property type="status" value="NOT_ANNOTATED_CDS"/>
    <property type="molecule type" value="Genomic_DNA"/>
</dbReference>
<reference evidence="3 5" key="1">
    <citation type="submission" date="2008-03" db="EMBL/GenBank/DDBJ databases">
        <title>Annotation of Ixodes scapularis.</title>
        <authorList>
            <consortium name="Ixodes scapularis Genome Project Consortium"/>
            <person name="Caler E."/>
            <person name="Hannick L.I."/>
            <person name="Bidwell S."/>
            <person name="Joardar V."/>
            <person name="Thiagarajan M."/>
            <person name="Amedeo P."/>
            <person name="Galinsky K.J."/>
            <person name="Schobel S."/>
            <person name="Inman J."/>
            <person name="Hostetler J."/>
            <person name="Miller J."/>
            <person name="Hammond M."/>
            <person name="Megy K."/>
            <person name="Lawson D."/>
            <person name="Kodira C."/>
            <person name="Sutton G."/>
            <person name="Meyer J."/>
            <person name="Hill C.A."/>
            <person name="Birren B."/>
            <person name="Nene V."/>
            <person name="Collins F."/>
            <person name="Alarcon-Chaidez F."/>
            <person name="Wikel S."/>
            <person name="Strausberg R."/>
        </authorList>
    </citation>
    <scope>NUCLEOTIDE SEQUENCE [LARGE SCALE GENOMIC DNA]</scope>
    <source>
        <strain evidence="5">Wikel</strain>
        <strain evidence="3">Wikel colony</strain>
    </source>
</reference>
<dbReference type="HOGENOM" id="CLU_1295635_0_0_1"/>
<proteinExistence type="predicted"/>
<evidence type="ECO:0000256" key="2">
    <source>
        <dbReference type="SAM" id="SignalP"/>
    </source>
</evidence>
<dbReference type="EMBL" id="ABJB010019664">
    <property type="status" value="NOT_ANNOTATED_CDS"/>
    <property type="molecule type" value="Genomic_DNA"/>
</dbReference>
<dbReference type="PaxDb" id="6945-B7PIF0"/>
<dbReference type="InParanoid" id="B7PIF0"/>
<evidence type="ECO:0008006" key="6">
    <source>
        <dbReference type="Google" id="ProtNLM"/>
    </source>
</evidence>
<protein>
    <recommendedName>
        <fullName evidence="6">Secreted protein</fullName>
    </recommendedName>
</protein>
<keyword evidence="5" id="KW-1185">Reference proteome</keyword>
<dbReference type="EnsemblMetazoa" id="ISCW004022-RA">
    <property type="protein sequence ID" value="ISCW004022-PA"/>
    <property type="gene ID" value="ISCW004022"/>
</dbReference>
<feature type="chain" id="PRO_5014568033" description="Secreted protein" evidence="2">
    <location>
        <begin position="17"/>
        <end position="213"/>
    </location>
</feature>
<dbReference type="VEuPathDB" id="VectorBase:ISCI004022"/>
<dbReference type="Proteomes" id="UP000001555">
    <property type="component" value="Unassembled WGS sequence"/>
</dbReference>
<sequence length="213" mass="21930">MYSAVLVGLFIGLSATWPTTDSAALNFTMTPARNATLVTMSPPFGTGQSSWQANGTGEGGAGWSSWSSQNGSGGSGWGWGGSNNGWGKAKDHSVVQRVDQVKEEDANTLSVGKAAATVPVKEAGALGRVLVPDKAEDGEPEADKEVVLVPDGAKGLAADKAPVPDRVADGDLAPDKEVDKAEDGGLEPDKAEDGDLVTNMELKTQAAHDPWSL</sequence>
<reference evidence="4" key="2">
    <citation type="submission" date="2020-05" db="UniProtKB">
        <authorList>
            <consortium name="EnsemblMetazoa"/>
        </authorList>
    </citation>
    <scope>IDENTIFICATION</scope>
    <source>
        <strain evidence="4">wikel</strain>
    </source>
</reference>
<dbReference type="VEuPathDB" id="VectorBase:ISCP_011174"/>
<evidence type="ECO:0000256" key="1">
    <source>
        <dbReference type="SAM" id="MobiDB-lite"/>
    </source>
</evidence>